<dbReference type="eggNOG" id="ENOG5032BKW">
    <property type="taxonomic scope" value="Bacteria"/>
</dbReference>
<dbReference type="EMBL" id="CP003924">
    <property type="protein sequence ID" value="AGS34379.1"/>
    <property type="molecule type" value="Genomic_DNA"/>
</dbReference>
<accession>S5STA2</accession>
<proteinExistence type="predicted"/>
<gene>
    <name evidence="3" type="ORF">B841_04510</name>
</gene>
<dbReference type="Proteomes" id="UP000015388">
    <property type="component" value="Chromosome"/>
</dbReference>
<feature type="compositionally biased region" description="Low complexity" evidence="1">
    <location>
        <begin position="55"/>
        <end position="71"/>
    </location>
</feature>
<feature type="chain" id="PRO_5004540199" description="Secreted protein" evidence="2">
    <location>
        <begin position="26"/>
        <end position="160"/>
    </location>
</feature>
<organism evidence="3 4">
    <name type="scientific">Corynebacterium maris DSM 45190</name>
    <dbReference type="NCBI Taxonomy" id="1224163"/>
    <lineage>
        <taxon>Bacteria</taxon>
        <taxon>Bacillati</taxon>
        <taxon>Actinomycetota</taxon>
        <taxon>Actinomycetes</taxon>
        <taxon>Mycobacteriales</taxon>
        <taxon>Corynebacteriaceae</taxon>
        <taxon>Corynebacterium</taxon>
    </lineage>
</organism>
<evidence type="ECO:0000313" key="4">
    <source>
        <dbReference type="Proteomes" id="UP000015388"/>
    </source>
</evidence>
<dbReference type="PATRIC" id="fig|1224163.3.peg.901"/>
<dbReference type="AlphaFoldDB" id="S5STA2"/>
<keyword evidence="2" id="KW-0732">Signal</keyword>
<feature type="region of interest" description="Disordered" evidence="1">
    <location>
        <begin position="48"/>
        <end position="71"/>
    </location>
</feature>
<dbReference type="PROSITE" id="PS51257">
    <property type="entry name" value="PROKAR_LIPOPROTEIN"/>
    <property type="match status" value="1"/>
</dbReference>
<evidence type="ECO:0000256" key="2">
    <source>
        <dbReference type="SAM" id="SignalP"/>
    </source>
</evidence>
<evidence type="ECO:0000313" key="3">
    <source>
        <dbReference type="EMBL" id="AGS34379.1"/>
    </source>
</evidence>
<name>S5STA2_9CORY</name>
<dbReference type="OrthoDB" id="4427009at2"/>
<dbReference type="STRING" id="1224163.B841_04510"/>
<dbReference type="RefSeq" id="WP_020934312.1">
    <property type="nucleotide sequence ID" value="NC_021915.1"/>
</dbReference>
<sequence length="160" mass="16360">MSQISRYSRSLAAVAAASLAGFALAACSPQLENPSTEKVDTALEQDADTVGVDSAAETTGTETTTAETETTAAAAVSEVSFIDCVSVPEQEPEQVTLDCANPANAVTAITWSAWDEDEATGTGTNQTTGAVSEVVLSSAEETDEGMVFTTITVDGAEVVQ</sequence>
<evidence type="ECO:0008006" key="5">
    <source>
        <dbReference type="Google" id="ProtNLM"/>
    </source>
</evidence>
<feature type="signal peptide" evidence="2">
    <location>
        <begin position="1"/>
        <end position="25"/>
    </location>
</feature>
<dbReference type="HOGENOM" id="CLU_114866_0_0_11"/>
<dbReference type="KEGG" id="cmd:B841_04510"/>
<evidence type="ECO:0000256" key="1">
    <source>
        <dbReference type="SAM" id="MobiDB-lite"/>
    </source>
</evidence>
<keyword evidence="4" id="KW-1185">Reference proteome</keyword>
<protein>
    <recommendedName>
        <fullName evidence="5">Secreted protein</fullName>
    </recommendedName>
</protein>
<reference evidence="3 4" key="1">
    <citation type="submission" date="2012-11" db="EMBL/GenBank/DDBJ databases">
        <title>The complete genome sequence of Corynebacterium maris Coryn-1 (=DSM 45190).</title>
        <authorList>
            <person name="Schaffert L."/>
            <person name="Albersmeier A."/>
            <person name="Kalinowski J."/>
            <person name="Ruckert C."/>
        </authorList>
    </citation>
    <scope>NUCLEOTIDE SEQUENCE [LARGE SCALE GENOMIC DNA]</scope>
    <source>
        <strain evidence="4">Coryn-1</strain>
    </source>
</reference>